<dbReference type="InterPro" id="IPR036116">
    <property type="entry name" value="FN3_sf"/>
</dbReference>
<proteinExistence type="predicted"/>
<dbReference type="EMBL" id="JPKZ01002623">
    <property type="protein sequence ID" value="KHN75803.1"/>
    <property type="molecule type" value="Genomic_DNA"/>
</dbReference>
<gene>
    <name evidence="3" type="primary">Ptp10D</name>
    <name evidence="3" type="ORF">Tcan_12688</name>
</gene>
<feature type="domain" description="Fibronectin type-III" evidence="2">
    <location>
        <begin position="359"/>
        <end position="438"/>
    </location>
</feature>
<dbReference type="OMA" id="VKLRAYM"/>
<evidence type="ECO:0000259" key="2">
    <source>
        <dbReference type="SMART" id="SM00060"/>
    </source>
</evidence>
<evidence type="ECO:0000313" key="4">
    <source>
        <dbReference type="Proteomes" id="UP000031036"/>
    </source>
</evidence>
<name>A0A0B2V2N9_TOXCA</name>
<organism evidence="3 4">
    <name type="scientific">Toxocara canis</name>
    <name type="common">Canine roundworm</name>
    <dbReference type="NCBI Taxonomy" id="6265"/>
    <lineage>
        <taxon>Eukaryota</taxon>
        <taxon>Metazoa</taxon>
        <taxon>Ecdysozoa</taxon>
        <taxon>Nematoda</taxon>
        <taxon>Chromadorea</taxon>
        <taxon>Rhabditida</taxon>
        <taxon>Spirurina</taxon>
        <taxon>Ascaridomorpha</taxon>
        <taxon>Ascaridoidea</taxon>
        <taxon>Toxocaridae</taxon>
        <taxon>Toxocara</taxon>
    </lineage>
</organism>
<dbReference type="Proteomes" id="UP000031036">
    <property type="component" value="Unassembled WGS sequence"/>
</dbReference>
<evidence type="ECO:0000313" key="3">
    <source>
        <dbReference type="EMBL" id="KHN75803.1"/>
    </source>
</evidence>
<comment type="caution">
    <text evidence="3">The sequence shown here is derived from an EMBL/GenBank/DDBJ whole genome shotgun (WGS) entry which is preliminary data.</text>
</comment>
<dbReference type="InterPro" id="IPR003961">
    <property type="entry name" value="FN3_dom"/>
</dbReference>
<dbReference type="InterPro" id="IPR050991">
    <property type="entry name" value="ECM_Regulatory_Proteins"/>
</dbReference>
<dbReference type="SMART" id="SM00060">
    <property type="entry name" value="FN3"/>
    <property type="match status" value="3"/>
</dbReference>
<dbReference type="Pfam" id="PF18861">
    <property type="entry name" value="PTP_tm"/>
    <property type="match status" value="1"/>
</dbReference>
<keyword evidence="4" id="KW-1185">Reference proteome</keyword>
<protein>
    <submittedName>
        <fullName evidence="3">Tyrosine-protein phosphatase 10D</fullName>
    </submittedName>
</protein>
<feature type="domain" description="Fibronectin type-III" evidence="2">
    <location>
        <begin position="170"/>
        <end position="258"/>
    </location>
</feature>
<dbReference type="OrthoDB" id="8609993at2759"/>
<reference evidence="3 4" key="1">
    <citation type="submission" date="2014-11" db="EMBL/GenBank/DDBJ databases">
        <title>Genetic blueprint of the zoonotic pathogen Toxocara canis.</title>
        <authorList>
            <person name="Zhu X.-Q."/>
            <person name="Korhonen P.K."/>
            <person name="Cai H."/>
            <person name="Young N.D."/>
            <person name="Nejsum P."/>
            <person name="von Samson-Himmelstjerna G."/>
            <person name="Boag P.R."/>
            <person name="Tan P."/>
            <person name="Li Q."/>
            <person name="Min J."/>
            <person name="Yang Y."/>
            <person name="Wang X."/>
            <person name="Fang X."/>
            <person name="Hall R.S."/>
            <person name="Hofmann A."/>
            <person name="Sternberg P.W."/>
            <person name="Jex A.R."/>
            <person name="Gasser R.B."/>
        </authorList>
    </citation>
    <scope>NUCLEOTIDE SEQUENCE [LARGE SCALE GENOMIC DNA]</scope>
    <source>
        <strain evidence="3">PN_DK_2014</strain>
    </source>
</reference>
<dbReference type="SUPFAM" id="SSF49265">
    <property type="entry name" value="Fibronectin type III"/>
    <property type="match status" value="1"/>
</dbReference>
<accession>A0A0B2V2N9</accession>
<keyword evidence="1" id="KW-0677">Repeat</keyword>
<dbReference type="AlphaFoldDB" id="A0A0B2V2N9"/>
<dbReference type="STRING" id="6265.A0A0B2V2N9"/>
<evidence type="ECO:0000256" key="1">
    <source>
        <dbReference type="ARBA" id="ARBA00022737"/>
    </source>
</evidence>
<dbReference type="PANTHER" id="PTHR46708">
    <property type="entry name" value="TENASCIN"/>
    <property type="match status" value="1"/>
</dbReference>
<feature type="domain" description="Fibronectin type-III" evidence="2">
    <location>
        <begin position="268"/>
        <end position="348"/>
    </location>
</feature>
<sequence length="656" mass="75093">MNVSAVRELLPTSTEVRDREVATALVEEKREQSISLRGELDSGKDSERGEGIWSEHAIDIAMKPVSKENLQNEMNSFAEPTNDVRLSIHGDNINVQWDEPASLACEAYLLNYTLIGLKQSQSFTVEAEKAEKIVEMPRDQQRIEMNVFCVIDNTITHKWWAHRDVSLSRPDPIKNLRVLETSTDRFYVASVRMDYDCSSEHNFSNYYVVVSYITDELSGAINEIKIENGGPITILRLKPSKLYTLVVRNVSRELEIESEAIEFHVTTPPAITSVLYPGQISLTTININFDASDEKYKFDYYLLIFVGDSANVTKEIDKFDRKSFNFTNLMPGKTYTFVLYTVFDGLLSRDVVSYVTTYPLKVEKLCPIVGENYVVLYWDIQNLAQNECRFRISYTGILKNGQQSSSTIETINRKKFRFAQLASDAYYTFTLTVIMGVGNQQVESEAEAVTVGISGLRRSPPVLVRRGPRELTIAFENDQNTFMDTNGVIDNYAVIVGEDIQLDDDEYELRSWFDVRWHRRWPPYRASPSDYNPFRDTKIRSAKFVIGEDDCELHEQLHKQYCNGILRPNANYFAKVRAYTLSNIAVESGWISISDVESPGEENANEAKRLPCHFYLNGCPRKSVSVRRQSSLFVVLNVVFFSLLQYDTFELFSCLV</sequence>
<dbReference type="PANTHER" id="PTHR46708:SF2">
    <property type="entry name" value="FIBRONECTIN TYPE-III DOMAIN-CONTAINING PROTEIN"/>
    <property type="match status" value="1"/>
</dbReference>
<dbReference type="InterPro" id="IPR041201">
    <property type="entry name" value="PTPRJ_TM"/>
</dbReference>